<dbReference type="Pfam" id="PF17820">
    <property type="entry name" value="PDZ_6"/>
    <property type="match status" value="1"/>
</dbReference>
<accession>A0A1I0WCH6</accession>
<dbReference type="SUPFAM" id="SSF50156">
    <property type="entry name" value="PDZ domain-like"/>
    <property type="match status" value="1"/>
</dbReference>
<dbReference type="PROSITE" id="PS50175">
    <property type="entry name" value="ASP_PROT_RETROV"/>
    <property type="match status" value="1"/>
</dbReference>
<organism evidence="3 4">
    <name type="scientific">Flavobacterium swingsii</name>
    <dbReference type="NCBI Taxonomy" id="498292"/>
    <lineage>
        <taxon>Bacteria</taxon>
        <taxon>Pseudomonadati</taxon>
        <taxon>Bacteroidota</taxon>
        <taxon>Flavobacteriia</taxon>
        <taxon>Flavobacteriales</taxon>
        <taxon>Flavobacteriaceae</taxon>
        <taxon>Flavobacterium</taxon>
    </lineage>
</organism>
<dbReference type="InterPro" id="IPR021109">
    <property type="entry name" value="Peptidase_aspartic_dom_sf"/>
</dbReference>
<dbReference type="Pfam" id="PF13650">
    <property type="entry name" value="Asp_protease_2"/>
    <property type="match status" value="1"/>
</dbReference>
<dbReference type="Proteomes" id="UP000199604">
    <property type="component" value="Unassembled WGS sequence"/>
</dbReference>
<proteinExistence type="predicted"/>
<dbReference type="EMBL" id="FOJT01000002">
    <property type="protein sequence ID" value="SFA86274.1"/>
    <property type="molecule type" value="Genomic_DNA"/>
</dbReference>
<evidence type="ECO:0000313" key="3">
    <source>
        <dbReference type="EMBL" id="SFA86274.1"/>
    </source>
</evidence>
<dbReference type="Gene3D" id="2.40.70.10">
    <property type="entry name" value="Acid Proteases"/>
    <property type="match status" value="1"/>
</dbReference>
<reference evidence="4" key="1">
    <citation type="submission" date="2016-10" db="EMBL/GenBank/DDBJ databases">
        <authorList>
            <person name="Varghese N."/>
            <person name="Submissions S."/>
        </authorList>
    </citation>
    <scope>NUCLEOTIDE SEQUENCE [LARGE SCALE GENOMIC DNA]</scope>
    <source>
        <strain evidence="4">DSM 21789</strain>
    </source>
</reference>
<keyword evidence="4" id="KW-1185">Reference proteome</keyword>
<protein>
    <submittedName>
        <fullName evidence="3">Aspartyl protease</fullName>
    </submittedName>
</protein>
<keyword evidence="1" id="KW-0378">Hydrolase</keyword>
<evidence type="ECO:0000259" key="2">
    <source>
        <dbReference type="PROSITE" id="PS50175"/>
    </source>
</evidence>
<dbReference type="RefSeq" id="WP_091473966.1">
    <property type="nucleotide sequence ID" value="NZ_FOJT01000002.1"/>
</dbReference>
<keyword evidence="3" id="KW-0645">Protease</keyword>
<evidence type="ECO:0000256" key="1">
    <source>
        <dbReference type="ARBA" id="ARBA00022801"/>
    </source>
</evidence>
<evidence type="ECO:0000313" key="4">
    <source>
        <dbReference type="Proteomes" id="UP000199604"/>
    </source>
</evidence>
<dbReference type="STRING" id="498292.SAMN05660845_0685"/>
<dbReference type="OrthoDB" id="3521766at2"/>
<sequence length="438" mass="50617">MKKLYLLLFIFFTVLSFSQEGFQFTTNKKKIKVPFQLINNLIIIPVQVNGVNLNFLLDTGVENTILFSLDDADSLQFNHIEKIKIRGLGSGTTIDALHSKKNKISLNDFEDNNHEIYIVLDQEINFSSQLGIPVHGIIGYEFFKNHFIEINYSRKRLNIYKNNQDFSINKLKQYDEISISLELQKPYIETFTSLNDKEVKTKLLVDSGGSDAMWLFENKKNIQSPQIYFNDFLGHGFSGSIYGKRSRIEKLQIGKQEILYPTISFPDSLSIQNANMVEGRNGSIGGEILKRFDVLFDYQNKKMYLKKNSNFDEAFNYNMSGIEIQHNGLQWIKEELELKTKFVNSEMSVIDQQEKSVKYNFLLKPIYEVTNVREDSPGAIAGIRKGDIIGKINGNWAFKYKLKDITELLQSEEGRIITMEVERKGVILKLKFQLKKIL</sequence>
<dbReference type="CDD" id="cd05483">
    <property type="entry name" value="retropepsin_like_bacteria"/>
    <property type="match status" value="1"/>
</dbReference>
<dbReference type="InterPro" id="IPR041489">
    <property type="entry name" value="PDZ_6"/>
</dbReference>
<dbReference type="GO" id="GO:0004190">
    <property type="term" value="F:aspartic-type endopeptidase activity"/>
    <property type="evidence" value="ECO:0007669"/>
    <property type="project" value="InterPro"/>
</dbReference>
<dbReference type="InterPro" id="IPR001995">
    <property type="entry name" value="Peptidase_A2_cat"/>
</dbReference>
<name>A0A1I0WCH6_9FLAO</name>
<dbReference type="GO" id="GO:0006508">
    <property type="term" value="P:proteolysis"/>
    <property type="evidence" value="ECO:0007669"/>
    <property type="project" value="UniProtKB-KW"/>
</dbReference>
<dbReference type="Gene3D" id="2.30.42.10">
    <property type="match status" value="1"/>
</dbReference>
<dbReference type="InterPro" id="IPR036034">
    <property type="entry name" value="PDZ_sf"/>
</dbReference>
<dbReference type="SUPFAM" id="SSF50630">
    <property type="entry name" value="Acid proteases"/>
    <property type="match status" value="1"/>
</dbReference>
<feature type="domain" description="Peptidase A2" evidence="2">
    <location>
        <begin position="53"/>
        <end position="90"/>
    </location>
</feature>
<dbReference type="InterPro" id="IPR034122">
    <property type="entry name" value="Retropepsin-like_bacterial"/>
</dbReference>
<gene>
    <name evidence="3" type="ORF">SAMN05660845_0685</name>
</gene>
<dbReference type="AlphaFoldDB" id="A0A1I0WCH6"/>